<evidence type="ECO:0000313" key="2">
    <source>
        <dbReference type="Proteomes" id="UP000251960"/>
    </source>
</evidence>
<name>A0A3L6DEQ1_MAIZE</name>
<accession>A0A3L6DEQ1</accession>
<dbReference type="AlphaFoldDB" id="A0A3L6DEQ1"/>
<proteinExistence type="predicted"/>
<gene>
    <name evidence="1" type="ORF">Zm00014a_014694</name>
</gene>
<comment type="caution">
    <text evidence="1">The sequence shown here is derived from an EMBL/GenBank/DDBJ whole genome shotgun (WGS) entry which is preliminary data.</text>
</comment>
<reference evidence="1 2" key="1">
    <citation type="journal article" date="2018" name="Nat. Genet.">
        <title>Extensive intraspecific gene order and gene structural variations between Mo17 and other maize genomes.</title>
        <authorList>
            <person name="Sun S."/>
            <person name="Zhou Y."/>
            <person name="Chen J."/>
            <person name="Shi J."/>
            <person name="Zhao H."/>
            <person name="Zhao H."/>
            <person name="Song W."/>
            <person name="Zhang M."/>
            <person name="Cui Y."/>
            <person name="Dong X."/>
            <person name="Liu H."/>
            <person name="Ma X."/>
            <person name="Jiao Y."/>
            <person name="Wang B."/>
            <person name="Wei X."/>
            <person name="Stein J.C."/>
            <person name="Glaubitz J.C."/>
            <person name="Lu F."/>
            <person name="Yu G."/>
            <person name="Liang C."/>
            <person name="Fengler K."/>
            <person name="Li B."/>
            <person name="Rafalski A."/>
            <person name="Schnable P.S."/>
            <person name="Ware D.H."/>
            <person name="Buckler E.S."/>
            <person name="Lai J."/>
        </authorList>
    </citation>
    <scope>NUCLEOTIDE SEQUENCE [LARGE SCALE GENOMIC DNA]</scope>
    <source>
        <strain evidence="2">cv. Missouri 17</strain>
        <tissue evidence="1">Seedling</tissue>
    </source>
</reference>
<protein>
    <submittedName>
        <fullName evidence="1">Uncharacterized protein</fullName>
    </submittedName>
</protein>
<sequence length="69" mass="8303">MLGKWLFNLLNSDGIWQQLLRNKYLRSIPLSQAEWRQGDSYFLCGLMKIKHEFFSFRAFKVQDGTQVRF</sequence>
<evidence type="ECO:0000313" key="1">
    <source>
        <dbReference type="EMBL" id="PWZ07055.1"/>
    </source>
</evidence>
<dbReference type="Proteomes" id="UP000251960">
    <property type="component" value="Chromosome 9"/>
</dbReference>
<dbReference type="EMBL" id="NCVQ01000010">
    <property type="protein sequence ID" value="PWZ07055.1"/>
    <property type="molecule type" value="Genomic_DNA"/>
</dbReference>
<organism evidence="1 2">
    <name type="scientific">Zea mays</name>
    <name type="common">Maize</name>
    <dbReference type="NCBI Taxonomy" id="4577"/>
    <lineage>
        <taxon>Eukaryota</taxon>
        <taxon>Viridiplantae</taxon>
        <taxon>Streptophyta</taxon>
        <taxon>Embryophyta</taxon>
        <taxon>Tracheophyta</taxon>
        <taxon>Spermatophyta</taxon>
        <taxon>Magnoliopsida</taxon>
        <taxon>Liliopsida</taxon>
        <taxon>Poales</taxon>
        <taxon>Poaceae</taxon>
        <taxon>PACMAD clade</taxon>
        <taxon>Panicoideae</taxon>
        <taxon>Andropogonodae</taxon>
        <taxon>Andropogoneae</taxon>
        <taxon>Tripsacinae</taxon>
        <taxon>Zea</taxon>
    </lineage>
</organism>